<keyword evidence="1" id="KW-0472">Membrane</keyword>
<dbReference type="OrthoDB" id="9888663at2"/>
<evidence type="ECO:0000313" key="3">
    <source>
        <dbReference type="Proteomes" id="UP000006791"/>
    </source>
</evidence>
<name>G2LKJ1_CHLTF</name>
<reference evidence="2 3" key="1">
    <citation type="journal article" date="2012" name="Environ. Microbiol.">
        <title>Complete genome of Candidatus Chloracidobacterium thermophilum, a chlorophyll-based photoheterotroph belonging to the phylum Acidobacteria.</title>
        <authorList>
            <person name="Garcia Costas A.M."/>
            <person name="Liu Z."/>
            <person name="Tomsho L.P."/>
            <person name="Schuster S.C."/>
            <person name="Ward D.M."/>
            <person name="Bryant D.A."/>
        </authorList>
    </citation>
    <scope>NUCLEOTIDE SEQUENCE [LARGE SCALE GENOMIC DNA]</scope>
    <source>
        <strain evidence="2 3">B</strain>
    </source>
</reference>
<proteinExistence type="predicted"/>
<accession>G2LKJ1</accession>
<dbReference type="PROSITE" id="PS51257">
    <property type="entry name" value="PROKAR_LIPOPROTEIN"/>
    <property type="match status" value="1"/>
</dbReference>
<keyword evidence="1" id="KW-0812">Transmembrane</keyword>
<dbReference type="AlphaFoldDB" id="G2LKJ1"/>
<dbReference type="RefSeq" id="WP_014101015.1">
    <property type="nucleotide sequence ID" value="NC_016025.1"/>
</dbReference>
<dbReference type="EMBL" id="CP002515">
    <property type="protein sequence ID" value="AEP13277.1"/>
    <property type="molecule type" value="Genomic_DNA"/>
</dbReference>
<keyword evidence="3" id="KW-1185">Reference proteome</keyword>
<gene>
    <name evidence="2" type="ordered locus">Cabther_B0275</name>
</gene>
<sequence>MKFKTFLALVITGGLVLSAVIIGSCVWLLRQPARQEVVSRPVVSPPPASPSLPAPTNTFGLRPVDRDLLEALRRPVTGDRIKDAFPGRPYKITLYCDNPGAGWNRAKIDLNRNNRWDEKITIVNGEPTKRQVASRDDENYDLEYRWRGGQWVAK</sequence>
<protein>
    <submittedName>
        <fullName evidence="2">Uncharacterized protein</fullName>
    </submittedName>
</protein>
<evidence type="ECO:0000313" key="2">
    <source>
        <dbReference type="EMBL" id="AEP13277.1"/>
    </source>
</evidence>
<keyword evidence="1" id="KW-1133">Transmembrane helix</keyword>
<organism evidence="2 3">
    <name type="scientific">Chloracidobacterium thermophilum (strain B)</name>
    <dbReference type="NCBI Taxonomy" id="981222"/>
    <lineage>
        <taxon>Bacteria</taxon>
        <taxon>Pseudomonadati</taxon>
        <taxon>Acidobacteriota</taxon>
        <taxon>Terriglobia</taxon>
        <taxon>Terriglobales</taxon>
        <taxon>Acidobacteriaceae</taxon>
        <taxon>Chloracidobacterium</taxon>
    </lineage>
</organism>
<dbReference type="HOGENOM" id="CLU_1701111_0_0_0"/>
<feature type="transmembrane region" description="Helical" evidence="1">
    <location>
        <begin position="6"/>
        <end position="29"/>
    </location>
</feature>
<evidence type="ECO:0000256" key="1">
    <source>
        <dbReference type="SAM" id="Phobius"/>
    </source>
</evidence>
<dbReference type="KEGG" id="ctm:Cabther_B0275"/>
<dbReference type="STRING" id="981222.Cabther_B0275"/>
<dbReference type="Proteomes" id="UP000006791">
    <property type="component" value="Chromosome 2"/>
</dbReference>